<sequence length="225" mass="22006">MYFSTFVAVALVAGTVAAGPALERRQTCPAATVCEADATINGFPITLSPDDVVDCATICPGTTCTPTAVVDPSTSDLPSAVASAVASALGDVPILASAIPTAATTFSMYFATLATFVLAAASSGIAQCVTNSVPCDIPGNFTITGTLLGIPLLDLPVTPTFTETCCAGFKCTGTGEGSLVISSSALAGAALPAPIPAVLSAVSLVIPTVTISASGAISTCSPTPA</sequence>
<dbReference type="EMBL" id="KN840546">
    <property type="protein sequence ID" value="KIP05327.1"/>
    <property type="molecule type" value="Genomic_DNA"/>
</dbReference>
<protein>
    <recommendedName>
        <fullName evidence="4">Hydrophobin</fullName>
    </recommendedName>
</protein>
<evidence type="ECO:0000256" key="1">
    <source>
        <dbReference type="SAM" id="SignalP"/>
    </source>
</evidence>
<feature type="signal peptide" evidence="1">
    <location>
        <begin position="1"/>
        <end position="18"/>
    </location>
</feature>
<proteinExistence type="predicted"/>
<keyword evidence="1" id="KW-0732">Signal</keyword>
<keyword evidence="3" id="KW-1185">Reference proteome</keyword>
<accession>A0A0C3S512</accession>
<gene>
    <name evidence="2" type="ORF">PHLGIDRAFT_119914</name>
</gene>
<reference evidence="2 3" key="1">
    <citation type="journal article" date="2014" name="PLoS Genet.">
        <title>Analysis of the Phlebiopsis gigantea genome, transcriptome and secretome provides insight into its pioneer colonization strategies of wood.</title>
        <authorList>
            <person name="Hori C."/>
            <person name="Ishida T."/>
            <person name="Igarashi K."/>
            <person name="Samejima M."/>
            <person name="Suzuki H."/>
            <person name="Master E."/>
            <person name="Ferreira P."/>
            <person name="Ruiz-Duenas F.J."/>
            <person name="Held B."/>
            <person name="Canessa P."/>
            <person name="Larrondo L.F."/>
            <person name="Schmoll M."/>
            <person name="Druzhinina I.S."/>
            <person name="Kubicek C.P."/>
            <person name="Gaskell J.A."/>
            <person name="Kersten P."/>
            <person name="St John F."/>
            <person name="Glasner J."/>
            <person name="Sabat G."/>
            <person name="Splinter BonDurant S."/>
            <person name="Syed K."/>
            <person name="Yadav J."/>
            <person name="Mgbeahuruike A.C."/>
            <person name="Kovalchuk A."/>
            <person name="Asiegbu F.O."/>
            <person name="Lackner G."/>
            <person name="Hoffmeister D."/>
            <person name="Rencoret J."/>
            <person name="Gutierrez A."/>
            <person name="Sun H."/>
            <person name="Lindquist E."/>
            <person name="Barry K."/>
            <person name="Riley R."/>
            <person name="Grigoriev I.V."/>
            <person name="Henrissat B."/>
            <person name="Kues U."/>
            <person name="Berka R.M."/>
            <person name="Martinez A.T."/>
            <person name="Covert S.F."/>
            <person name="Blanchette R.A."/>
            <person name="Cullen D."/>
        </authorList>
    </citation>
    <scope>NUCLEOTIDE SEQUENCE [LARGE SCALE GENOMIC DNA]</scope>
    <source>
        <strain evidence="2 3">11061_1 CR5-6</strain>
    </source>
</reference>
<name>A0A0C3S512_PHLG1</name>
<feature type="chain" id="PRO_5002169296" description="Hydrophobin" evidence="1">
    <location>
        <begin position="19"/>
        <end position="225"/>
    </location>
</feature>
<evidence type="ECO:0008006" key="4">
    <source>
        <dbReference type="Google" id="ProtNLM"/>
    </source>
</evidence>
<dbReference type="HOGENOM" id="CLU_1230306_0_0_1"/>
<evidence type="ECO:0000313" key="3">
    <source>
        <dbReference type="Proteomes" id="UP000053257"/>
    </source>
</evidence>
<dbReference type="Proteomes" id="UP000053257">
    <property type="component" value="Unassembled WGS sequence"/>
</dbReference>
<evidence type="ECO:0000313" key="2">
    <source>
        <dbReference type="EMBL" id="KIP05327.1"/>
    </source>
</evidence>
<dbReference type="AlphaFoldDB" id="A0A0C3S512"/>
<organism evidence="2 3">
    <name type="scientific">Phlebiopsis gigantea (strain 11061_1 CR5-6)</name>
    <name type="common">White-rot fungus</name>
    <name type="synonym">Peniophora gigantea</name>
    <dbReference type="NCBI Taxonomy" id="745531"/>
    <lineage>
        <taxon>Eukaryota</taxon>
        <taxon>Fungi</taxon>
        <taxon>Dikarya</taxon>
        <taxon>Basidiomycota</taxon>
        <taxon>Agaricomycotina</taxon>
        <taxon>Agaricomycetes</taxon>
        <taxon>Polyporales</taxon>
        <taxon>Phanerochaetaceae</taxon>
        <taxon>Phlebiopsis</taxon>
    </lineage>
</organism>